<sequence>MKHRLFLFDLDDTLLDFKASERLSFRRTLHALGVAALPAGLFERYQAINLALWRDFEAGTVAKDFLKVERFRRTFDAAGLDLDPRRASELYLEGLAESVVLVDGARELCAALAAIGEVGVISNGIEQIQQRRIASAGLRERLSFVATSEACGHAKPDVRFFQHTVGMARAFRPAETVIVGDRLDADILGANRFGIDSVWFNPDGAVNGGAARPTWEVARLRDVVPALGSVPRGTDPGVRQRRGGAYKLGGQCPRRRTPKKMPGKPGISRYEQRRFTSQYHAAAAASDPSAAPLRASGPS</sequence>
<dbReference type="Proteomes" id="UP000240505">
    <property type="component" value="Chromosome"/>
</dbReference>
<feature type="compositionally biased region" description="Low complexity" evidence="1">
    <location>
        <begin position="281"/>
        <end position="299"/>
    </location>
</feature>
<evidence type="ECO:0000313" key="2">
    <source>
        <dbReference type="EMBL" id="AVR96990.1"/>
    </source>
</evidence>
<evidence type="ECO:0000256" key="1">
    <source>
        <dbReference type="SAM" id="MobiDB-lite"/>
    </source>
</evidence>
<feature type="region of interest" description="Disordered" evidence="1">
    <location>
        <begin position="249"/>
        <end position="299"/>
    </location>
</feature>
<dbReference type="NCBIfam" id="TIGR02254">
    <property type="entry name" value="YjjG_YfnB"/>
    <property type="match status" value="1"/>
</dbReference>
<evidence type="ECO:0000313" key="3">
    <source>
        <dbReference type="Proteomes" id="UP000240505"/>
    </source>
</evidence>
<dbReference type="InterPro" id="IPR036412">
    <property type="entry name" value="HAD-like_sf"/>
</dbReference>
<dbReference type="KEGG" id="masz:C9I28_16025"/>
<reference evidence="2 3" key="1">
    <citation type="submission" date="2018-03" db="EMBL/GenBank/DDBJ databases">
        <title>Massilia armeniaca sp. nov., isolated from desert soil.</title>
        <authorList>
            <person name="Huang H."/>
            <person name="Ren M."/>
        </authorList>
    </citation>
    <scope>NUCLEOTIDE SEQUENCE [LARGE SCALE GENOMIC DNA]</scope>
    <source>
        <strain evidence="2 3">ZMN-3</strain>
    </source>
</reference>
<dbReference type="InterPro" id="IPR011951">
    <property type="entry name" value="HAD-SF_hydro_IA_YjjG/PynA"/>
</dbReference>
<dbReference type="RefSeq" id="WP_107142339.1">
    <property type="nucleotide sequence ID" value="NZ_CP028324.1"/>
</dbReference>
<dbReference type="Gene3D" id="3.40.50.1000">
    <property type="entry name" value="HAD superfamily/HAD-like"/>
    <property type="match status" value="1"/>
</dbReference>
<dbReference type="InterPro" id="IPR023214">
    <property type="entry name" value="HAD_sf"/>
</dbReference>
<organism evidence="2 3">
    <name type="scientific">Pseudoduganella armeniaca</name>
    <dbReference type="NCBI Taxonomy" id="2072590"/>
    <lineage>
        <taxon>Bacteria</taxon>
        <taxon>Pseudomonadati</taxon>
        <taxon>Pseudomonadota</taxon>
        <taxon>Betaproteobacteria</taxon>
        <taxon>Burkholderiales</taxon>
        <taxon>Oxalobacteraceae</taxon>
        <taxon>Telluria group</taxon>
        <taxon>Pseudoduganella</taxon>
    </lineage>
</organism>
<dbReference type="InterPro" id="IPR023198">
    <property type="entry name" value="PGP-like_dom2"/>
</dbReference>
<dbReference type="SFLD" id="SFLDS00003">
    <property type="entry name" value="Haloacid_Dehalogenase"/>
    <property type="match status" value="1"/>
</dbReference>
<dbReference type="GO" id="GO:0008253">
    <property type="term" value="F:5'-nucleotidase activity"/>
    <property type="evidence" value="ECO:0007669"/>
    <property type="project" value="InterPro"/>
</dbReference>
<dbReference type="NCBIfam" id="TIGR01549">
    <property type="entry name" value="HAD-SF-IA-v1"/>
    <property type="match status" value="1"/>
</dbReference>
<name>A0A2R4CBX3_9BURK</name>
<dbReference type="InterPro" id="IPR052550">
    <property type="entry name" value="Pyrimidine_5'-ntase_YjjG"/>
</dbReference>
<dbReference type="SFLD" id="SFLDG01129">
    <property type="entry name" value="C1.5:_HAD__Beta-PGM__Phosphata"/>
    <property type="match status" value="1"/>
</dbReference>
<dbReference type="EMBL" id="CP028324">
    <property type="protein sequence ID" value="AVR96990.1"/>
    <property type="molecule type" value="Genomic_DNA"/>
</dbReference>
<keyword evidence="3" id="KW-1185">Reference proteome</keyword>
<dbReference type="PANTHER" id="PTHR47478:SF1">
    <property type="entry name" value="PYRIMIDINE 5'-NUCLEOTIDASE YJJG"/>
    <property type="match status" value="1"/>
</dbReference>
<accession>A0A2R4CBX3</accession>
<protein>
    <submittedName>
        <fullName evidence="2">Noncanonical pyrimidine nucleotidase, YjjG family</fullName>
    </submittedName>
</protein>
<gene>
    <name evidence="2" type="ORF">C9I28_16025</name>
</gene>
<dbReference type="PANTHER" id="PTHR47478">
    <property type="match status" value="1"/>
</dbReference>
<dbReference type="OrthoDB" id="148966at2"/>
<proteinExistence type="predicted"/>
<dbReference type="SUPFAM" id="SSF56784">
    <property type="entry name" value="HAD-like"/>
    <property type="match status" value="1"/>
</dbReference>
<dbReference type="InterPro" id="IPR006439">
    <property type="entry name" value="HAD-SF_hydro_IA"/>
</dbReference>
<dbReference type="Gene3D" id="1.10.150.240">
    <property type="entry name" value="Putative phosphatase, domain 2"/>
    <property type="match status" value="1"/>
</dbReference>
<dbReference type="AlphaFoldDB" id="A0A2R4CBX3"/>
<feature type="compositionally biased region" description="Basic residues" evidence="1">
    <location>
        <begin position="253"/>
        <end position="262"/>
    </location>
</feature>
<dbReference type="Pfam" id="PF00702">
    <property type="entry name" value="Hydrolase"/>
    <property type="match status" value="1"/>
</dbReference>